<dbReference type="PROSITE" id="PS00518">
    <property type="entry name" value="ZF_RING_1"/>
    <property type="match status" value="1"/>
</dbReference>
<dbReference type="InterPro" id="IPR017907">
    <property type="entry name" value="Znf_RING_CS"/>
</dbReference>
<gene>
    <name evidence="10" type="primary">LOC108560470</name>
</gene>
<evidence type="ECO:0000256" key="7">
    <source>
        <dbReference type="SAM" id="Coils"/>
    </source>
</evidence>
<dbReference type="RefSeq" id="XP_017773515.1">
    <property type="nucleotide sequence ID" value="XM_017918026.1"/>
</dbReference>
<feature type="repeat" description="NHL" evidence="6">
    <location>
        <begin position="519"/>
        <end position="562"/>
    </location>
</feature>
<keyword evidence="2" id="KW-0677">Repeat</keyword>
<keyword evidence="3 5" id="KW-0863">Zinc-finger</keyword>
<dbReference type="InterPro" id="IPR013083">
    <property type="entry name" value="Znf_RING/FYVE/PHD"/>
</dbReference>
<name>A0ABM1MG15_NICVS</name>
<protein>
    <submittedName>
        <fullName evidence="10">RING finger protein nhl-1-like</fullName>
    </submittedName>
</protein>
<evidence type="ECO:0000256" key="6">
    <source>
        <dbReference type="PROSITE-ProRule" id="PRU00504"/>
    </source>
</evidence>
<dbReference type="Pfam" id="PF00097">
    <property type="entry name" value="zf-C3HC4"/>
    <property type="match status" value="1"/>
</dbReference>
<dbReference type="PROSITE" id="PS50089">
    <property type="entry name" value="ZF_RING_2"/>
    <property type="match status" value="1"/>
</dbReference>
<feature type="coiled-coil region" evidence="7">
    <location>
        <begin position="182"/>
        <end position="238"/>
    </location>
</feature>
<dbReference type="Gene3D" id="2.120.10.30">
    <property type="entry name" value="TolB, C-terminal domain"/>
    <property type="match status" value="2"/>
</dbReference>
<evidence type="ECO:0000256" key="3">
    <source>
        <dbReference type="ARBA" id="ARBA00022771"/>
    </source>
</evidence>
<dbReference type="InterPro" id="IPR011042">
    <property type="entry name" value="6-blade_b-propeller_TolB-like"/>
</dbReference>
<dbReference type="PROSITE" id="PS51125">
    <property type="entry name" value="NHL"/>
    <property type="match status" value="3"/>
</dbReference>
<dbReference type="InterPro" id="IPR001258">
    <property type="entry name" value="NHL_repeat"/>
</dbReference>
<dbReference type="Gene3D" id="3.30.40.10">
    <property type="entry name" value="Zinc/RING finger domain, C3HC4 (zinc finger)"/>
    <property type="match status" value="1"/>
</dbReference>
<feature type="domain" description="RING-type" evidence="8">
    <location>
        <begin position="59"/>
        <end position="101"/>
    </location>
</feature>
<dbReference type="CDD" id="cd05819">
    <property type="entry name" value="NHL"/>
    <property type="match status" value="1"/>
</dbReference>
<feature type="repeat" description="NHL" evidence="6">
    <location>
        <begin position="426"/>
        <end position="469"/>
    </location>
</feature>
<evidence type="ECO:0000313" key="9">
    <source>
        <dbReference type="Proteomes" id="UP000695000"/>
    </source>
</evidence>
<keyword evidence="4" id="KW-0862">Zinc</keyword>
<dbReference type="SMART" id="SM00184">
    <property type="entry name" value="RING"/>
    <property type="match status" value="1"/>
</dbReference>
<dbReference type="SUPFAM" id="SSF57850">
    <property type="entry name" value="RING/U-box"/>
    <property type="match status" value="1"/>
</dbReference>
<dbReference type="InterPro" id="IPR018957">
    <property type="entry name" value="Znf_C3HC4_RING-type"/>
</dbReference>
<keyword evidence="1" id="KW-0479">Metal-binding</keyword>
<evidence type="ECO:0000256" key="5">
    <source>
        <dbReference type="PROSITE-ProRule" id="PRU00175"/>
    </source>
</evidence>
<evidence type="ECO:0000256" key="4">
    <source>
        <dbReference type="ARBA" id="ARBA00022833"/>
    </source>
</evidence>
<dbReference type="GeneID" id="108560470"/>
<proteinExistence type="predicted"/>
<dbReference type="PANTHER" id="PTHR24104">
    <property type="entry name" value="E3 UBIQUITIN-PROTEIN LIGASE NHLRC1-RELATED"/>
    <property type="match status" value="1"/>
</dbReference>
<accession>A0ABM1MG15</accession>
<dbReference type="PANTHER" id="PTHR24104:SF20">
    <property type="entry name" value="RING-TYPE DOMAIN-CONTAINING PROTEIN"/>
    <property type="match status" value="1"/>
</dbReference>
<feature type="repeat" description="NHL" evidence="6">
    <location>
        <begin position="393"/>
        <end position="422"/>
    </location>
</feature>
<evidence type="ECO:0000256" key="1">
    <source>
        <dbReference type="ARBA" id="ARBA00022723"/>
    </source>
</evidence>
<dbReference type="InterPro" id="IPR050952">
    <property type="entry name" value="TRIM-NHL_E3_ligases"/>
</dbReference>
<reference evidence="10" key="1">
    <citation type="submission" date="2025-08" db="UniProtKB">
        <authorList>
            <consortium name="RefSeq"/>
        </authorList>
    </citation>
    <scope>IDENTIFICATION</scope>
    <source>
        <tissue evidence="10">Whole Larva</tissue>
    </source>
</reference>
<organism evidence="9 10">
    <name type="scientific">Nicrophorus vespilloides</name>
    <name type="common">Boreal carrion beetle</name>
    <dbReference type="NCBI Taxonomy" id="110193"/>
    <lineage>
        <taxon>Eukaryota</taxon>
        <taxon>Metazoa</taxon>
        <taxon>Ecdysozoa</taxon>
        <taxon>Arthropoda</taxon>
        <taxon>Hexapoda</taxon>
        <taxon>Insecta</taxon>
        <taxon>Pterygota</taxon>
        <taxon>Neoptera</taxon>
        <taxon>Endopterygota</taxon>
        <taxon>Coleoptera</taxon>
        <taxon>Polyphaga</taxon>
        <taxon>Staphyliniformia</taxon>
        <taxon>Silphidae</taxon>
        <taxon>Nicrophorinae</taxon>
        <taxon>Nicrophorus</taxon>
    </lineage>
</organism>
<dbReference type="InterPro" id="IPR001841">
    <property type="entry name" value="Znf_RING"/>
</dbReference>
<evidence type="ECO:0000259" key="8">
    <source>
        <dbReference type="PROSITE" id="PS50089"/>
    </source>
</evidence>
<dbReference type="Pfam" id="PF01436">
    <property type="entry name" value="NHL"/>
    <property type="match status" value="1"/>
</dbReference>
<evidence type="ECO:0000313" key="10">
    <source>
        <dbReference type="RefSeq" id="XP_017773515.1"/>
    </source>
</evidence>
<keyword evidence="9" id="KW-1185">Reference proteome</keyword>
<evidence type="ECO:0000256" key="2">
    <source>
        <dbReference type="ARBA" id="ARBA00022737"/>
    </source>
</evidence>
<keyword evidence="7" id="KW-0175">Coiled coil</keyword>
<dbReference type="SUPFAM" id="SSF101898">
    <property type="entry name" value="NHL repeat"/>
    <property type="match status" value="1"/>
</dbReference>
<dbReference type="Proteomes" id="UP000695000">
    <property type="component" value="Unplaced"/>
</dbReference>
<sequence length="606" mass="67839">MCNNMASGSRARPLSEQICLKDLSKDKLPRTRSLHHSEKRTIYAKRNESLGAMDELLQCHLCLDRLVDPKMLPCQHTFCLECLRTLVGNQVDASFDCPSCKVTVQLTQPLENLPNNVYVMSILSIVESESSEVPLALTTKCVKCTTVTQSYHQCCVHCKLIFCMVCMSKHASELEQKFPGFLDQLKDSEERLLHKNEDLERRTVQLNESVRVGTESKIAELRRLEIKVLREIEELNTDAKDTSSMLREKIGELRVEIGSKPSNSNDSEKVKMYMHFHNEISQLLDEVSRFGETHAIFDANTFKLDEESEDVVDGNKYVGNALDSNVNLGLHYKRRVFQPKFIWTKCPKPAGIAISPWAQELVYIATTDSQEVFILNKATLKVVGRLTHEEMLCPWAVCFCEQRSEVFVSDKYGHCVHVFSSDNQYMRTILRKGNSLSEVMSPQGLAIDGKGRLIVCDSGNDRVLILDPETGEQLGAIGPIGNKTELSIPSDVAVSGSKIIIVDSGNNRVKIYGEDGEKLNEIGSMGVENGQFRGAEVVAVGPLGFIHVGDAGNRRIQIFDEDGNFVRSFIGTNPKTGKFKWVSGICVTPELDIIATDYRSKCLLIF</sequence>